<accession>A0A0B1QBM6</accession>
<gene>
    <name evidence="4" type="ORF">LA66_06390</name>
</gene>
<feature type="domain" description="Tim44-like" evidence="3">
    <location>
        <begin position="192"/>
        <end position="336"/>
    </location>
</feature>
<keyword evidence="2" id="KW-0472">Membrane</keyword>
<dbReference type="Pfam" id="PF04280">
    <property type="entry name" value="Tim44"/>
    <property type="match status" value="1"/>
</dbReference>
<feature type="region of interest" description="Disordered" evidence="1">
    <location>
        <begin position="44"/>
        <end position="74"/>
    </location>
</feature>
<reference evidence="4 5" key="1">
    <citation type="submission" date="2014-09" db="EMBL/GenBank/DDBJ databases">
        <title>Isolation and characterization of Aurantimonas altamirensis ON-56566 from clinical sample following a dog bite.</title>
        <authorList>
            <person name="Eshaghi A."/>
            <person name="Li A."/>
            <person name="Shahinas D."/>
            <person name="Bahn P."/>
            <person name="Kus J.V."/>
            <person name="Patel S.N."/>
        </authorList>
    </citation>
    <scope>NUCLEOTIDE SEQUENCE [LARGE SCALE GENOMIC DNA]</scope>
    <source>
        <strain evidence="4 5">ON-56566</strain>
    </source>
</reference>
<keyword evidence="2" id="KW-0812">Transmembrane</keyword>
<dbReference type="SUPFAM" id="SSF54427">
    <property type="entry name" value="NTF2-like"/>
    <property type="match status" value="1"/>
</dbReference>
<organism evidence="4 5">
    <name type="scientific">Aureimonas altamirensis</name>
    <dbReference type="NCBI Taxonomy" id="370622"/>
    <lineage>
        <taxon>Bacteria</taxon>
        <taxon>Pseudomonadati</taxon>
        <taxon>Pseudomonadota</taxon>
        <taxon>Alphaproteobacteria</taxon>
        <taxon>Hyphomicrobiales</taxon>
        <taxon>Aurantimonadaceae</taxon>
        <taxon>Aureimonas</taxon>
    </lineage>
</organism>
<dbReference type="AlphaFoldDB" id="A0A0B1QBM6"/>
<dbReference type="PANTHER" id="PTHR41542:SF1">
    <property type="entry name" value="BLL5807 PROTEIN"/>
    <property type="match status" value="1"/>
</dbReference>
<keyword evidence="2" id="KW-1133">Transmembrane helix</keyword>
<feature type="transmembrane region" description="Helical" evidence="2">
    <location>
        <begin position="104"/>
        <end position="137"/>
    </location>
</feature>
<dbReference type="Proteomes" id="UP000030826">
    <property type="component" value="Unassembled WGS sequence"/>
</dbReference>
<dbReference type="Gene3D" id="3.10.450.240">
    <property type="match status" value="1"/>
</dbReference>
<evidence type="ECO:0000313" key="5">
    <source>
        <dbReference type="Proteomes" id="UP000030826"/>
    </source>
</evidence>
<evidence type="ECO:0000256" key="1">
    <source>
        <dbReference type="SAM" id="MobiDB-lite"/>
    </source>
</evidence>
<comment type="caution">
    <text evidence="4">The sequence shown here is derived from an EMBL/GenBank/DDBJ whole genome shotgun (WGS) entry which is preliminary data.</text>
</comment>
<evidence type="ECO:0000256" key="2">
    <source>
        <dbReference type="SAM" id="Phobius"/>
    </source>
</evidence>
<dbReference type="RefSeq" id="WP_039189706.1">
    <property type="nucleotide sequence ID" value="NZ_JAQRFV010000026.1"/>
</dbReference>
<proteinExistence type="predicted"/>
<name>A0A0B1QBM6_9HYPH</name>
<evidence type="ECO:0000313" key="4">
    <source>
        <dbReference type="EMBL" id="KHJ56210.1"/>
    </source>
</evidence>
<feature type="compositionally biased region" description="Low complexity" evidence="1">
    <location>
        <begin position="44"/>
        <end position="58"/>
    </location>
</feature>
<sequence length="337" mass="35481">MAALHKYRFGALLAIFTLVFSVVAVDYAEARRGGSFGSRGARTFQSAPATNTAPSAAPVQRSITPGTAAQPNAGRAATGAAAGAAANRGLFGSPLMRGLMLGGLFGLLMGAGFGGFGGFMALLVQIALIAGVIWLAMRLFRSRPQTAAAGNQRAASRMNYQGQDPAAGGGRDFRHLGAGLGGGGGAAATGAAAQAAARGGNPDELGITPDDLGIFEQRLYQLQDAFGREDYAAIREITTPEIMSYLSEELSQNATRGVKSEVRDVKLLQGDIAESWKEGSREFATVAMRYSMIQFLRDRQSGSIVEGSDSEPVESTEVWTFLRDHHDEWKLTAIQEA</sequence>
<dbReference type="EMBL" id="JRFJ01000001">
    <property type="protein sequence ID" value="KHJ56210.1"/>
    <property type="molecule type" value="Genomic_DNA"/>
</dbReference>
<protein>
    <submittedName>
        <fullName evidence="4">Membrane protein</fullName>
    </submittedName>
</protein>
<dbReference type="PANTHER" id="PTHR41542">
    <property type="entry name" value="BLL5807 PROTEIN"/>
    <property type="match status" value="1"/>
</dbReference>
<evidence type="ECO:0000259" key="3">
    <source>
        <dbReference type="SMART" id="SM00978"/>
    </source>
</evidence>
<dbReference type="OrthoDB" id="9780873at2"/>
<dbReference type="InterPro" id="IPR032710">
    <property type="entry name" value="NTF2-like_dom_sf"/>
</dbReference>
<dbReference type="InterPro" id="IPR007379">
    <property type="entry name" value="Tim44-like_dom"/>
</dbReference>
<dbReference type="STRING" id="370622.LA66_06390"/>
<dbReference type="SMART" id="SM00978">
    <property type="entry name" value="Tim44"/>
    <property type="match status" value="1"/>
</dbReference>